<evidence type="ECO:0000256" key="6">
    <source>
        <dbReference type="ARBA" id="ARBA00022882"/>
    </source>
</evidence>
<name>A0ABD1SHI2_9LAMI</name>
<dbReference type="PANTHER" id="PTHR11689:SF67">
    <property type="entry name" value="CHLORIDE CHANNEL PROTEIN CLC-A"/>
    <property type="match status" value="1"/>
</dbReference>
<evidence type="ECO:0000256" key="7">
    <source>
        <dbReference type="ARBA" id="ARBA00022989"/>
    </source>
</evidence>
<dbReference type="PROSITE" id="PS51371">
    <property type="entry name" value="CBS"/>
    <property type="match status" value="1"/>
</dbReference>
<evidence type="ECO:0000256" key="15">
    <source>
        <dbReference type="SAM" id="MobiDB-lite"/>
    </source>
</evidence>
<keyword evidence="18" id="KW-1185">Reference proteome</keyword>
<dbReference type="CDD" id="cd04591">
    <property type="entry name" value="CBS_pair_voltage-gated_CLC_euk_bac"/>
    <property type="match status" value="1"/>
</dbReference>
<keyword evidence="6" id="KW-0407">Ion channel</keyword>
<evidence type="ECO:0000256" key="11">
    <source>
        <dbReference type="ARBA" id="ARBA00023173"/>
    </source>
</evidence>
<dbReference type="PRINTS" id="PR00762">
    <property type="entry name" value="CLCHANNEL"/>
</dbReference>
<feature type="transmembrane region" description="Helical" evidence="14">
    <location>
        <begin position="180"/>
        <end position="201"/>
    </location>
</feature>
<feature type="transmembrane region" description="Helical" evidence="14">
    <location>
        <begin position="277"/>
        <end position="297"/>
    </location>
</feature>
<dbReference type="FunFam" id="1.10.3080.10:FF:000004">
    <property type="entry name" value="Chloride channel ClC3"/>
    <property type="match status" value="1"/>
</dbReference>
<evidence type="ECO:0000259" key="16">
    <source>
        <dbReference type="PROSITE" id="PS51371"/>
    </source>
</evidence>
<dbReference type="GO" id="GO:0005254">
    <property type="term" value="F:chloride channel activity"/>
    <property type="evidence" value="ECO:0007669"/>
    <property type="project" value="UniProtKB-UniRule"/>
</dbReference>
<keyword evidence="5" id="KW-0677">Repeat</keyword>
<evidence type="ECO:0000256" key="5">
    <source>
        <dbReference type="ARBA" id="ARBA00022737"/>
    </source>
</evidence>
<protein>
    <recommendedName>
        <fullName evidence="14">Chloride channel protein</fullName>
    </recommendedName>
</protein>
<dbReference type="SUPFAM" id="SSF54631">
    <property type="entry name" value="CBS-domain pair"/>
    <property type="match status" value="1"/>
</dbReference>
<evidence type="ECO:0000256" key="9">
    <source>
        <dbReference type="ARBA" id="ARBA00023122"/>
    </source>
</evidence>
<feature type="domain" description="CBS" evidence="16">
    <location>
        <begin position="713"/>
        <end position="777"/>
    </location>
</feature>
<evidence type="ECO:0000256" key="13">
    <source>
        <dbReference type="PROSITE-ProRule" id="PRU00703"/>
    </source>
</evidence>
<dbReference type="InterPro" id="IPR002251">
    <property type="entry name" value="Cl_channel_pln"/>
</dbReference>
<dbReference type="SMART" id="SM00116">
    <property type="entry name" value="CBS"/>
    <property type="match status" value="2"/>
</dbReference>
<keyword evidence="12 14" id="KW-0868">Chloride</keyword>
<reference evidence="18" key="1">
    <citation type="submission" date="2024-07" db="EMBL/GenBank/DDBJ databases">
        <title>Two chromosome-level genome assemblies of Korean endemic species Abeliophyllum distichum and Forsythia ovata (Oleaceae).</title>
        <authorList>
            <person name="Jang H."/>
        </authorList>
    </citation>
    <scope>NUCLEOTIDE SEQUENCE [LARGE SCALE GENOMIC DNA]</scope>
</reference>
<dbReference type="InterPro" id="IPR051280">
    <property type="entry name" value="Cl-channel/antiporter"/>
</dbReference>
<evidence type="ECO:0000256" key="3">
    <source>
        <dbReference type="ARBA" id="ARBA00022448"/>
    </source>
</evidence>
<dbReference type="InterPro" id="IPR014743">
    <property type="entry name" value="Cl-channel_core"/>
</dbReference>
<keyword evidence="4 14" id="KW-0812">Transmembrane</keyword>
<dbReference type="Proteomes" id="UP001604336">
    <property type="component" value="Unassembled WGS sequence"/>
</dbReference>
<feature type="transmembrane region" description="Helical" evidence="14">
    <location>
        <begin position="247"/>
        <end position="271"/>
    </location>
</feature>
<dbReference type="EMBL" id="JBFOLK010000007">
    <property type="protein sequence ID" value="KAL2500165.1"/>
    <property type="molecule type" value="Genomic_DNA"/>
</dbReference>
<keyword evidence="7 14" id="KW-1133">Transmembrane helix</keyword>
<feature type="transmembrane region" description="Helical" evidence="14">
    <location>
        <begin position="87"/>
        <end position="111"/>
    </location>
</feature>
<keyword evidence="9 13" id="KW-0129">CBS domain</keyword>
<feature type="region of interest" description="Disordered" evidence="15">
    <location>
        <begin position="794"/>
        <end position="839"/>
    </location>
</feature>
<comment type="caution">
    <text evidence="17">The sequence shown here is derived from an EMBL/GenBank/DDBJ whole genome shotgun (WGS) entry which is preliminary data.</text>
</comment>
<dbReference type="PRINTS" id="PR01120">
    <property type="entry name" value="CLCHANNELPLT"/>
</dbReference>
<comment type="caution">
    <text evidence="14">Lacks conserved residue(s) required for the propagation of feature annotation.</text>
</comment>
<keyword evidence="10 14" id="KW-0472">Membrane</keyword>
<evidence type="ECO:0000313" key="18">
    <source>
        <dbReference type="Proteomes" id="UP001604336"/>
    </source>
</evidence>
<evidence type="ECO:0000256" key="14">
    <source>
        <dbReference type="RuleBase" id="RU361221"/>
    </source>
</evidence>
<keyword evidence="6" id="KW-0851">Voltage-gated channel</keyword>
<dbReference type="AlphaFoldDB" id="A0ABD1SHI2"/>
<dbReference type="CDD" id="cd03685">
    <property type="entry name" value="ClC_6_like"/>
    <property type="match status" value="1"/>
</dbReference>
<evidence type="ECO:0000256" key="2">
    <source>
        <dbReference type="ARBA" id="ARBA00009476"/>
    </source>
</evidence>
<proteinExistence type="inferred from homology"/>
<dbReference type="Pfam" id="PF00654">
    <property type="entry name" value="Voltage_CLC"/>
    <property type="match status" value="1"/>
</dbReference>
<evidence type="ECO:0000256" key="4">
    <source>
        <dbReference type="ARBA" id="ARBA00022692"/>
    </source>
</evidence>
<dbReference type="GO" id="GO:0034707">
    <property type="term" value="C:chloride channel complex"/>
    <property type="evidence" value="ECO:0007669"/>
    <property type="project" value="UniProtKB-KW"/>
</dbReference>
<dbReference type="SUPFAM" id="SSF81340">
    <property type="entry name" value="Clc chloride channel"/>
    <property type="match status" value="1"/>
</dbReference>
<evidence type="ECO:0000256" key="10">
    <source>
        <dbReference type="ARBA" id="ARBA00023136"/>
    </source>
</evidence>
<comment type="subcellular location">
    <subcellularLocation>
        <location evidence="1 14">Membrane</location>
        <topology evidence="1 14">Multi-pass membrane protein</topology>
    </subcellularLocation>
</comment>
<accession>A0ABD1SHI2</accession>
<comment type="similarity">
    <text evidence="2 14">Belongs to the chloride channel (TC 2.A.49) family.</text>
</comment>
<gene>
    <name evidence="17" type="ORF">Adt_25715</name>
</gene>
<feature type="transmembrane region" description="Helical" evidence="14">
    <location>
        <begin position="457"/>
        <end position="490"/>
    </location>
</feature>
<organism evidence="17 18">
    <name type="scientific">Abeliophyllum distichum</name>
    <dbReference type="NCBI Taxonomy" id="126358"/>
    <lineage>
        <taxon>Eukaryota</taxon>
        <taxon>Viridiplantae</taxon>
        <taxon>Streptophyta</taxon>
        <taxon>Embryophyta</taxon>
        <taxon>Tracheophyta</taxon>
        <taxon>Spermatophyta</taxon>
        <taxon>Magnoliopsida</taxon>
        <taxon>eudicotyledons</taxon>
        <taxon>Gunneridae</taxon>
        <taxon>Pentapetalae</taxon>
        <taxon>asterids</taxon>
        <taxon>lamiids</taxon>
        <taxon>Lamiales</taxon>
        <taxon>Oleaceae</taxon>
        <taxon>Forsythieae</taxon>
        <taxon>Abeliophyllum</taxon>
    </lineage>
</organism>
<evidence type="ECO:0000256" key="8">
    <source>
        <dbReference type="ARBA" id="ARBA00023065"/>
    </source>
</evidence>
<keyword evidence="3 14" id="KW-0813">Transport</keyword>
<feature type="transmembrane region" description="Helical" evidence="14">
    <location>
        <begin position="543"/>
        <end position="560"/>
    </location>
</feature>
<keyword evidence="11" id="KW-0869">Chloride channel</keyword>
<dbReference type="Gene3D" id="1.10.3080.10">
    <property type="entry name" value="Clc chloride channel"/>
    <property type="match status" value="1"/>
</dbReference>
<dbReference type="InterPro" id="IPR000644">
    <property type="entry name" value="CBS_dom"/>
</dbReference>
<feature type="transmembrane region" description="Helical" evidence="14">
    <location>
        <begin position="132"/>
        <end position="160"/>
    </location>
</feature>
<evidence type="ECO:0000313" key="17">
    <source>
        <dbReference type="EMBL" id="KAL2500165.1"/>
    </source>
</evidence>
<dbReference type="InterPro" id="IPR046342">
    <property type="entry name" value="CBS_dom_sf"/>
</dbReference>
<feature type="compositionally biased region" description="Pro residues" evidence="15">
    <location>
        <begin position="818"/>
        <end position="835"/>
    </location>
</feature>
<sequence length="1102" mass="121510">MEEVNKLAETTATNMDGEAVYEERDPESNSLHRPLLKRNRTLSSSPLAIVGAKVSHIESLDYEINENDLFKHDWRSRSKVQVLQYIFLKWTLAFLVGLLTGLIATLINVAVENIAGYKLLAVIKYIEKERYLMGFAYFAGANFLLTLVAAILCVCFAPTAAGPGIPEIKAYLNGVDTPNMFGATTLIVKIIGSIGAVAAGLDLGKEGPLVHIGSCIASLLGQGGPDNYRMKWRWLRYFNNDRDRRDLITCGAASGVCAAFRAPVGGVLFALEEVATWWRSALLWRTFFSTAVVVVVLRAFMEICISGNCGLFGKGGLIMFDVSNVSVRYHAIDIIPVAVIGVIGGILGSLYNCLLHKILRIYNLINEKGKFHKLLLSLGVSIFTSVCLYGLPFLAKCRPCDPSLPDSSCPTTGRAGNFKQFNCPKGYYNDLATLLLTTNDDAVRNIFSINTPREYEILSLVIFFILYYILGLITFGIAVPSGLFLPIILMGSAYGRMLGIAMGPYTKIDQGLYAVLGAASLMAGSMRMTVSLCVIFLELTNNLLLLPITMLVLLIAKTVGDCFNPSIYEIILELKGLPFLDAHPEPWMRNITAGELADVKPAVVALSGIEKVGRIVEVLKNTTHNGFPVVDEGVIPPIGSPNGATELHGLVLRAHLILVLKKKWFLQERRRTEEWEVREKFTSIDLAERWGKIEEVLVTKDEMEMYVDLHPLTNTTPYTVVESISVAKAMVLFRQVGLRHMLILPKYQAAGVFPVVGILTRQDLRAHNILSAFPHLEKSTGALTALFQDRNAAVSHLPQGPNPLPVGSSLPGALPQGLSPPPIGPSPPGAPPHTPKFPAIETPPTTAPLQAPVSLAPPSAPHFYSLTSGQNPYRGQPSWMPTPTLVETPVLSLEQRLEEMMGRKIAEAMSNKNSRQQSMVLEEDPFSLEVMAVPLPRDFKQPKMEKYDGSSDPVDHLGSFVDLMRLQATPDAIMCRAFPPTLRREARDWVTTLPPNRSGKDKLLKDFIARFNRAMLGIKELQMSTVVTAMMSGTRNRHFKMSLSKNSPNTMHELLRKGEKYIDAEEAYLITKSMKAEPKFNKRRFQASSNFKIIEAGSPKTR</sequence>
<dbReference type="PANTHER" id="PTHR11689">
    <property type="entry name" value="CHLORIDE CHANNEL PROTEIN CLC FAMILY MEMBER"/>
    <property type="match status" value="1"/>
</dbReference>
<evidence type="ECO:0000256" key="12">
    <source>
        <dbReference type="ARBA" id="ARBA00023214"/>
    </source>
</evidence>
<feature type="transmembrane region" description="Helical" evidence="14">
    <location>
        <begin position="334"/>
        <end position="354"/>
    </location>
</feature>
<evidence type="ECO:0000256" key="1">
    <source>
        <dbReference type="ARBA" id="ARBA00004141"/>
    </source>
</evidence>
<dbReference type="InterPro" id="IPR001807">
    <property type="entry name" value="ClC"/>
</dbReference>
<keyword evidence="8 14" id="KW-0406">Ion transport</keyword>